<keyword evidence="3" id="KW-0804">Transcription</keyword>
<dbReference type="KEGG" id="blac:94344799"/>
<dbReference type="InterPro" id="IPR008193">
    <property type="entry name" value="RNA_pol_Rpb11_13-16kDa_CS"/>
</dbReference>
<protein>
    <recommendedName>
        <fullName evidence="6">DNA-directed RNA polymerase RBP11-like dimerisation domain-containing protein</fullName>
    </recommendedName>
</protein>
<evidence type="ECO:0000256" key="2">
    <source>
        <dbReference type="ARBA" id="ARBA00022478"/>
    </source>
</evidence>
<evidence type="ECO:0000256" key="3">
    <source>
        <dbReference type="ARBA" id="ARBA00023163"/>
    </source>
</evidence>
<dbReference type="PANTHER" id="PTHR13946">
    <property type="entry name" value="DNA-DIRECTED RNA POLYMERASE I,II,III"/>
    <property type="match status" value="1"/>
</dbReference>
<dbReference type="PANTHER" id="PTHR13946:SF16">
    <property type="entry name" value="DNA-DIRECTED RNA POLYMERASE II SUBUNIT RPB11"/>
    <property type="match status" value="1"/>
</dbReference>
<keyword evidence="4" id="KW-0539">Nucleus</keyword>
<name>A0A976II34_BRELC</name>
<accession>A0A976II34</accession>
<dbReference type="InterPro" id="IPR022905">
    <property type="entry name" value="Rpo11-like"/>
</dbReference>
<dbReference type="GO" id="GO:0003677">
    <property type="term" value="F:DNA binding"/>
    <property type="evidence" value="ECO:0007669"/>
    <property type="project" value="InterPro"/>
</dbReference>
<comment type="subcellular location">
    <subcellularLocation>
        <location evidence="1">Nucleus</location>
    </subcellularLocation>
</comment>
<dbReference type="CDD" id="cd06926">
    <property type="entry name" value="RNAP_II_RPB11"/>
    <property type="match status" value="1"/>
</dbReference>
<dbReference type="GeneID" id="94344799"/>
<dbReference type="Gene3D" id="3.30.1360.10">
    <property type="entry name" value="RNA polymerase, RBP11-like subunit"/>
    <property type="match status" value="1"/>
</dbReference>
<dbReference type="OrthoDB" id="10248581at2759"/>
<reference evidence="7 8" key="1">
    <citation type="journal article" date="2021" name="Genome Biol.">
        <title>AFLAP: assembly-free linkage analysis pipeline using k-mers from genome sequencing data.</title>
        <authorList>
            <person name="Fletcher K."/>
            <person name="Zhang L."/>
            <person name="Gil J."/>
            <person name="Han R."/>
            <person name="Cavanaugh K."/>
            <person name="Michelmore R."/>
        </authorList>
    </citation>
    <scope>NUCLEOTIDE SEQUENCE [LARGE SCALE GENOMIC DNA]</scope>
    <source>
        <strain evidence="7 8">SF5</strain>
    </source>
</reference>
<keyword evidence="2" id="KW-0240">DNA-directed RNA polymerase</keyword>
<dbReference type="InterPro" id="IPR009025">
    <property type="entry name" value="RBP11-like_dimer"/>
</dbReference>
<evidence type="ECO:0000259" key="6">
    <source>
        <dbReference type="Pfam" id="PF13656"/>
    </source>
</evidence>
<dbReference type="GO" id="GO:0006366">
    <property type="term" value="P:transcription by RNA polymerase II"/>
    <property type="evidence" value="ECO:0007669"/>
    <property type="project" value="InterPro"/>
</dbReference>
<evidence type="ECO:0000313" key="8">
    <source>
        <dbReference type="Proteomes" id="UP000294530"/>
    </source>
</evidence>
<dbReference type="Proteomes" id="UP000294530">
    <property type="component" value="Unassembled WGS sequence"/>
</dbReference>
<dbReference type="RefSeq" id="XP_067821694.1">
    <property type="nucleotide sequence ID" value="XM_067959128.1"/>
</dbReference>
<dbReference type="Pfam" id="PF13656">
    <property type="entry name" value="RNA_pol_L_2"/>
    <property type="match status" value="1"/>
</dbReference>
<comment type="caution">
    <text evidence="7">The sequence shown here is derived from an EMBL/GenBank/DDBJ whole genome shotgun (WGS) entry which is preliminary data.</text>
</comment>
<dbReference type="PROSITE" id="PS01154">
    <property type="entry name" value="RNA_POL_L_13KD"/>
    <property type="match status" value="1"/>
</dbReference>
<keyword evidence="8" id="KW-1185">Reference proteome</keyword>
<evidence type="ECO:0000256" key="1">
    <source>
        <dbReference type="ARBA" id="ARBA00004123"/>
    </source>
</evidence>
<proteinExistence type="inferred from homology"/>
<sequence length="137" mass="15348">MVFVSSLCFKAKQEALLPMNAPSRSDSYLLPEGAQKVAYEKDTKISNAGKFTILREDHTVGNLIRMQLLRDPNVTFSGYRHPHPLIHDIVVRVQTNDASSPVEALANSLDDLSTEFDEIAQKFRRLTGNTKDHSSFS</sequence>
<dbReference type="GO" id="GO:0003899">
    <property type="term" value="F:DNA-directed RNA polymerase activity"/>
    <property type="evidence" value="ECO:0007669"/>
    <property type="project" value="InterPro"/>
</dbReference>
<dbReference type="GO" id="GO:0046983">
    <property type="term" value="F:protein dimerization activity"/>
    <property type="evidence" value="ECO:0007669"/>
    <property type="project" value="InterPro"/>
</dbReference>
<feature type="domain" description="DNA-directed RNA polymerase RBP11-like dimerisation" evidence="6">
    <location>
        <begin position="50"/>
        <end position="121"/>
    </location>
</feature>
<dbReference type="HAMAP" id="MF_00261">
    <property type="entry name" value="RNApol_arch_Rpo11"/>
    <property type="match status" value="1"/>
</dbReference>
<dbReference type="InterPro" id="IPR037685">
    <property type="entry name" value="RBP11"/>
</dbReference>
<dbReference type="GO" id="GO:0005665">
    <property type="term" value="C:RNA polymerase II, core complex"/>
    <property type="evidence" value="ECO:0007669"/>
    <property type="project" value="InterPro"/>
</dbReference>
<organism evidence="7 8">
    <name type="scientific">Bremia lactucae</name>
    <name type="common">Lettuce downy mildew</name>
    <dbReference type="NCBI Taxonomy" id="4779"/>
    <lineage>
        <taxon>Eukaryota</taxon>
        <taxon>Sar</taxon>
        <taxon>Stramenopiles</taxon>
        <taxon>Oomycota</taxon>
        <taxon>Peronosporomycetes</taxon>
        <taxon>Peronosporales</taxon>
        <taxon>Peronosporaceae</taxon>
        <taxon>Bremia</taxon>
    </lineage>
</organism>
<evidence type="ECO:0000256" key="5">
    <source>
        <dbReference type="ARBA" id="ARBA00025751"/>
    </source>
</evidence>
<dbReference type="InterPro" id="IPR036603">
    <property type="entry name" value="RBP11-like"/>
</dbReference>
<comment type="similarity">
    <text evidence="5">Belongs to the archaeal Rpo11/eukaryotic RPB11/RPC19 RNA polymerase subunit family.</text>
</comment>
<dbReference type="AlphaFoldDB" id="A0A976II34"/>
<evidence type="ECO:0000256" key="4">
    <source>
        <dbReference type="ARBA" id="ARBA00023242"/>
    </source>
</evidence>
<dbReference type="EMBL" id="SHOA02000012">
    <property type="protein sequence ID" value="TDH72195.1"/>
    <property type="molecule type" value="Genomic_DNA"/>
</dbReference>
<evidence type="ECO:0000313" key="7">
    <source>
        <dbReference type="EMBL" id="TDH72195.1"/>
    </source>
</evidence>
<dbReference type="SUPFAM" id="SSF55257">
    <property type="entry name" value="RBP11-like subunits of RNA polymerase"/>
    <property type="match status" value="1"/>
</dbReference>
<gene>
    <name evidence="7" type="ORF">CCR75_001023</name>
</gene>
<dbReference type="FunFam" id="3.30.1360.10:FF:000003">
    <property type="entry name" value="DNA-directed RNA polymerase II subunit RPB11"/>
    <property type="match status" value="1"/>
</dbReference>